<keyword evidence="1" id="KW-0547">Nucleotide-binding</keyword>
<feature type="compositionally biased region" description="Basic and acidic residues" evidence="3">
    <location>
        <begin position="647"/>
        <end position="678"/>
    </location>
</feature>
<feature type="compositionally biased region" description="Basic and acidic residues" evidence="3">
    <location>
        <begin position="556"/>
        <end position="595"/>
    </location>
</feature>
<evidence type="ECO:0000259" key="4">
    <source>
        <dbReference type="PROSITE" id="PS50011"/>
    </source>
</evidence>
<keyword evidence="5" id="KW-0808">Transferase</keyword>
<dbReference type="AlphaFoldDB" id="A0A074S8U9"/>
<dbReference type="InterPro" id="IPR011009">
    <property type="entry name" value="Kinase-like_dom_sf"/>
</dbReference>
<feature type="region of interest" description="Disordered" evidence="3">
    <location>
        <begin position="539"/>
        <end position="596"/>
    </location>
</feature>
<proteinExistence type="predicted"/>
<dbReference type="OrthoDB" id="3248549at2759"/>
<feature type="compositionally biased region" description="Polar residues" evidence="3">
    <location>
        <begin position="371"/>
        <end position="410"/>
    </location>
</feature>
<sequence>MDLDNKTFPADSPESALIAKVNTRHVPVGSKFLARGAAMDVWLTSSPNTDGRKYVIKVIRVDLSVLQENHNPRGPRGAEELWDDFVAGFRSRVEKWKVLQHHTIVGLFDVHQELDLHVEFCASGTASQYLDSHSENHIQLRKHMITDVLAGMEYLHSQVPPVVHGCLCMDKLLVDGQGRTKISEFGVASLAEEFGLSAPSISPADRARWSSPELLNADTDDQLKAPTCTIASDVWALGCTLFEILSGKVPYFKLKHDLRVQQAILSKRLPGQQDNLDPEFLQLWPLLTQCWAWTPEHRPTVELLRRLPIVQDIISSNSQPIVYHDVGRPVSPGLLAFQDLNLWEGDDQPKTASTSNHHPAMLKKTAIGPISGQTTKFLSPRPNTSPRAQSLSEIKAPTSSDAEPLSSDTKQGFPFDTSSIIVLSSDSDDGARPSKHISQYTFLDEIGSSREESMPPRHEFISQSDGAPSHRHTRDGDVRDRVMPEDRNLPMDPELIPSPHVERDIRPDVRQEERITRHRRSVSGAEYIMQRFLSSQINCEWNSPDVGPPRHKYPGRPRDFSSQDLVEPREPERYQPKGRREQQKPYRSLRQDDSMPRVYEAPSVSHVRRIVPRDWETLAPGRVYSPTESQRPPSPVYSAGEAYSRQYVRDDQFPDLPRDWEHEGEVPTPPEEARHVDQKPQQSTHRVQREAVSDIEYINPRAAGRSHRRGKGHPPFWYGKPEKGLSNYNRRAPQADNQANELEDLQWRSRDAPLLLPHARPTAAQTELDPPPVPAKQLAGRANFRRRREQSPEHREAHHPRAGVRNSRVSVLDEGQDIFGHKEEDLPRKVISKNPKYR</sequence>
<dbReference type="InterPro" id="IPR000719">
    <property type="entry name" value="Prot_kinase_dom"/>
</dbReference>
<evidence type="ECO:0000313" key="6">
    <source>
        <dbReference type="Proteomes" id="UP000027456"/>
    </source>
</evidence>
<reference evidence="5 6" key="1">
    <citation type="submission" date="2013-12" db="EMBL/GenBank/DDBJ databases">
        <authorList>
            <person name="Cubeta M."/>
            <person name="Pakala S."/>
            <person name="Fedorova N."/>
            <person name="Thomas E."/>
            <person name="Dean R."/>
            <person name="Jabaji S."/>
            <person name="Neate S."/>
            <person name="Toda T."/>
            <person name="Tavantzis S."/>
            <person name="Vilgalys R."/>
            <person name="Bharathan N."/>
            <person name="Pakala S."/>
            <person name="Losada L.S."/>
            <person name="Zafar N."/>
            <person name="Nierman W."/>
        </authorList>
    </citation>
    <scope>NUCLEOTIDE SEQUENCE [LARGE SCALE GENOMIC DNA]</scope>
    <source>
        <strain evidence="5 6">123E</strain>
    </source>
</reference>
<protein>
    <submittedName>
        <fullName evidence="5">Tyrosine kinase catalytic domain protein</fullName>
    </submittedName>
</protein>
<comment type="caution">
    <text evidence="5">The sequence shown here is derived from an EMBL/GenBank/DDBJ whole genome shotgun (WGS) entry which is preliminary data.</text>
</comment>
<feature type="domain" description="Protein kinase" evidence="4">
    <location>
        <begin position="27"/>
        <end position="310"/>
    </location>
</feature>
<evidence type="ECO:0000256" key="2">
    <source>
        <dbReference type="ARBA" id="ARBA00022840"/>
    </source>
</evidence>
<dbReference type="EMBL" id="AZST01001090">
    <property type="protein sequence ID" value="KEP46467.1"/>
    <property type="molecule type" value="Genomic_DNA"/>
</dbReference>
<evidence type="ECO:0000256" key="3">
    <source>
        <dbReference type="SAM" id="MobiDB-lite"/>
    </source>
</evidence>
<dbReference type="GO" id="GO:0004672">
    <property type="term" value="F:protein kinase activity"/>
    <property type="evidence" value="ECO:0007669"/>
    <property type="project" value="InterPro"/>
</dbReference>
<accession>A0A074S8U9</accession>
<feature type="region of interest" description="Disordered" evidence="3">
    <location>
        <begin position="369"/>
        <end position="414"/>
    </location>
</feature>
<dbReference type="Proteomes" id="UP000027456">
    <property type="component" value="Unassembled WGS sequence"/>
</dbReference>
<evidence type="ECO:0000256" key="1">
    <source>
        <dbReference type="ARBA" id="ARBA00022741"/>
    </source>
</evidence>
<evidence type="ECO:0000313" key="5">
    <source>
        <dbReference type="EMBL" id="KEP46467.1"/>
    </source>
</evidence>
<dbReference type="Pfam" id="PF07714">
    <property type="entry name" value="PK_Tyr_Ser-Thr"/>
    <property type="match status" value="1"/>
</dbReference>
<name>A0A074S8U9_9AGAM</name>
<gene>
    <name evidence="5" type="ORF">V565_197400</name>
</gene>
<dbReference type="PANTHER" id="PTHR24418">
    <property type="entry name" value="TYROSINE-PROTEIN KINASE"/>
    <property type="match status" value="1"/>
</dbReference>
<feature type="compositionally biased region" description="Basic and acidic residues" evidence="3">
    <location>
        <begin position="819"/>
        <end position="828"/>
    </location>
</feature>
<dbReference type="Gene3D" id="1.10.510.10">
    <property type="entry name" value="Transferase(Phosphotransferase) domain 1"/>
    <property type="match status" value="1"/>
</dbReference>
<dbReference type="InterPro" id="IPR001245">
    <property type="entry name" value="Ser-Thr/Tyr_kinase_cat_dom"/>
</dbReference>
<feature type="region of interest" description="Disordered" evidence="3">
    <location>
        <begin position="622"/>
        <end position="838"/>
    </location>
</feature>
<dbReference type="STRING" id="1423351.A0A074S8U9"/>
<feature type="compositionally biased region" description="Basic and acidic residues" evidence="3">
    <location>
        <begin position="449"/>
        <end position="460"/>
    </location>
</feature>
<keyword evidence="6" id="KW-1185">Reference proteome</keyword>
<feature type="region of interest" description="Disordered" evidence="3">
    <location>
        <begin position="449"/>
        <end position="500"/>
    </location>
</feature>
<dbReference type="GO" id="GO:0005524">
    <property type="term" value="F:ATP binding"/>
    <property type="evidence" value="ECO:0007669"/>
    <property type="project" value="UniProtKB-KW"/>
</dbReference>
<dbReference type="PROSITE" id="PS50011">
    <property type="entry name" value="PROTEIN_KINASE_DOM"/>
    <property type="match status" value="1"/>
</dbReference>
<dbReference type="InterPro" id="IPR050198">
    <property type="entry name" value="Non-receptor_tyrosine_kinases"/>
</dbReference>
<dbReference type="HOGENOM" id="CLU_339229_0_0_1"/>
<feature type="compositionally biased region" description="Basic and acidic residues" evidence="3">
    <location>
        <begin position="474"/>
        <end position="489"/>
    </location>
</feature>
<keyword evidence="5" id="KW-0418">Kinase</keyword>
<organism evidence="5 6">
    <name type="scientific">Rhizoctonia solani 123E</name>
    <dbReference type="NCBI Taxonomy" id="1423351"/>
    <lineage>
        <taxon>Eukaryota</taxon>
        <taxon>Fungi</taxon>
        <taxon>Dikarya</taxon>
        <taxon>Basidiomycota</taxon>
        <taxon>Agaricomycotina</taxon>
        <taxon>Agaricomycetes</taxon>
        <taxon>Cantharellales</taxon>
        <taxon>Ceratobasidiaceae</taxon>
        <taxon>Rhizoctonia</taxon>
    </lineage>
</organism>
<keyword evidence="2" id="KW-0067">ATP-binding</keyword>
<dbReference type="SUPFAM" id="SSF56112">
    <property type="entry name" value="Protein kinase-like (PK-like)"/>
    <property type="match status" value="1"/>
</dbReference>